<gene>
    <name evidence="4" type="ORF">J2Z49_000570</name>
</gene>
<comment type="caution">
    <text evidence="4">The sequence shown here is derived from an EMBL/GenBank/DDBJ whole genome shotgun (WGS) entry which is preliminary data.</text>
</comment>
<feature type="domain" description="2-thiouridine synthetase TtuA-like N-terminal LIM" evidence="3">
    <location>
        <begin position="3"/>
        <end position="28"/>
    </location>
</feature>
<keyword evidence="5" id="KW-1185">Reference proteome</keyword>
<keyword evidence="1" id="KW-0808">Transferase</keyword>
<evidence type="ECO:0000256" key="1">
    <source>
        <dbReference type="ARBA" id="ARBA00022679"/>
    </source>
</evidence>
<evidence type="ECO:0000313" key="5">
    <source>
        <dbReference type="Proteomes" id="UP001225644"/>
    </source>
</evidence>
<dbReference type="SUPFAM" id="SSF52402">
    <property type="entry name" value="Adenine nucleotide alpha hydrolases-like"/>
    <property type="match status" value="1"/>
</dbReference>
<dbReference type="Pfam" id="PF22082">
    <property type="entry name" value="TtuA_LIM_N"/>
    <property type="match status" value="1"/>
</dbReference>
<protein>
    <submittedName>
        <fullName evidence="4">Uncharacterized protein (TIGR00269 family)</fullName>
    </submittedName>
</protein>
<dbReference type="InterPro" id="IPR011063">
    <property type="entry name" value="TilS/TtcA_N"/>
</dbReference>
<accession>A0ABU0AYA9</accession>
<sequence>MRRCVKCKGEPVINLKSTNAAFCKEHFIEYFLRQVTRAIKKYKMLAEGQQVLVAVSGGKDSMALWDALLSLGYRADGLHVDLGIGEYSKGSRLICERFAAGRRARLYVLSLVDTYGSNMQEIVRRTRRVSCSVCGTVKRYLMNLVVQQKGYQVVATGHNLDDETAALLGNLFGWQEGYLARQYPHLPSTHPRLPARIKPLVRLGELETEMYCQLRGIEYLADDCPLARGATSLAYKELINSLEEKMPGTRQRFLFGFWDRGRRNFTDDVPVELKDCSLCGQPTTAGTCLFCRLMQKAGIDPMIQPQVQEM</sequence>
<dbReference type="InterPro" id="IPR035107">
    <property type="entry name" value="tRNA_thiolation_TtcA_Ctu1"/>
</dbReference>
<evidence type="ECO:0000313" key="4">
    <source>
        <dbReference type="EMBL" id="MDQ0285469.1"/>
    </source>
</evidence>
<name>A0ABU0AYA9_9FIRM</name>
<dbReference type="InterPro" id="IPR054306">
    <property type="entry name" value="TtuA-like_LIM_N"/>
</dbReference>
<organism evidence="4 5">
    <name type="scientific">Desulfofundulus luciae</name>
    <dbReference type="NCBI Taxonomy" id="74702"/>
    <lineage>
        <taxon>Bacteria</taxon>
        <taxon>Bacillati</taxon>
        <taxon>Bacillota</taxon>
        <taxon>Clostridia</taxon>
        <taxon>Eubacteriales</taxon>
        <taxon>Peptococcaceae</taxon>
        <taxon>Desulfofundulus</taxon>
    </lineage>
</organism>
<proteinExistence type="predicted"/>
<reference evidence="4 5" key="1">
    <citation type="submission" date="2023-07" db="EMBL/GenBank/DDBJ databases">
        <title>Genomic Encyclopedia of Type Strains, Phase IV (KMG-IV): sequencing the most valuable type-strain genomes for metagenomic binning, comparative biology and taxonomic classification.</title>
        <authorList>
            <person name="Goeker M."/>
        </authorList>
    </citation>
    <scope>NUCLEOTIDE SEQUENCE [LARGE SCALE GENOMIC DNA]</scope>
    <source>
        <strain evidence="4 5">DSM 12396</strain>
    </source>
</reference>
<dbReference type="PANTHER" id="PTHR11807:SF27">
    <property type="entry name" value="TRNA-5-METHYLURIDINE(54) 2-SULFURTRANSFERASE"/>
    <property type="match status" value="1"/>
</dbReference>
<feature type="domain" description="tRNA(Ile)-lysidine/2-thiocytidine synthase N-terminal" evidence="2">
    <location>
        <begin position="50"/>
        <end position="223"/>
    </location>
</feature>
<dbReference type="Gene3D" id="3.40.50.620">
    <property type="entry name" value="HUPs"/>
    <property type="match status" value="1"/>
</dbReference>
<dbReference type="EMBL" id="JAUSUX010000003">
    <property type="protein sequence ID" value="MDQ0285469.1"/>
    <property type="molecule type" value="Genomic_DNA"/>
</dbReference>
<dbReference type="InterPro" id="IPR014729">
    <property type="entry name" value="Rossmann-like_a/b/a_fold"/>
</dbReference>
<evidence type="ECO:0000259" key="2">
    <source>
        <dbReference type="Pfam" id="PF01171"/>
    </source>
</evidence>
<evidence type="ECO:0000259" key="3">
    <source>
        <dbReference type="Pfam" id="PF22082"/>
    </source>
</evidence>
<dbReference type="Pfam" id="PF01171">
    <property type="entry name" value="ATP_bind_3"/>
    <property type="match status" value="1"/>
</dbReference>
<dbReference type="RefSeq" id="WP_307399669.1">
    <property type="nucleotide sequence ID" value="NZ_JAUSUX010000003.1"/>
</dbReference>
<dbReference type="Proteomes" id="UP001225644">
    <property type="component" value="Unassembled WGS sequence"/>
</dbReference>
<dbReference type="PIRSF" id="PIRSF004976">
    <property type="entry name" value="ATPase_YdaO"/>
    <property type="match status" value="1"/>
</dbReference>
<dbReference type="PANTHER" id="PTHR11807">
    <property type="entry name" value="ATPASES OF THE PP SUPERFAMILY-RELATED"/>
    <property type="match status" value="1"/>
</dbReference>